<dbReference type="PANTHER" id="PTHR45824:SF29">
    <property type="entry name" value="GH16843P"/>
    <property type="match status" value="1"/>
</dbReference>
<keyword evidence="4" id="KW-1185">Reference proteome</keyword>
<dbReference type="CDD" id="cd00170">
    <property type="entry name" value="SEC14"/>
    <property type="match status" value="1"/>
</dbReference>
<dbReference type="PANTHER" id="PTHR45824">
    <property type="entry name" value="GH16843P"/>
    <property type="match status" value="1"/>
</dbReference>
<dbReference type="InParanoid" id="A0A165FF17"/>
<dbReference type="Pfam" id="PF00650">
    <property type="entry name" value="CRAL_TRIO"/>
    <property type="match status" value="1"/>
</dbReference>
<dbReference type="InterPro" id="IPR036865">
    <property type="entry name" value="CRAL-TRIO_dom_sf"/>
</dbReference>
<feature type="region of interest" description="Disordered" evidence="1">
    <location>
        <begin position="1"/>
        <end position="23"/>
    </location>
</feature>
<dbReference type="SUPFAM" id="SSF46938">
    <property type="entry name" value="CRAL/TRIO N-terminal domain"/>
    <property type="match status" value="1"/>
</dbReference>
<dbReference type="Pfam" id="PF03765">
    <property type="entry name" value="CRAL_TRIO_N"/>
    <property type="match status" value="1"/>
</dbReference>
<dbReference type="SMART" id="SM00516">
    <property type="entry name" value="SEC14"/>
    <property type="match status" value="1"/>
</dbReference>
<accession>A0A165FF17</accession>
<evidence type="ECO:0000313" key="3">
    <source>
        <dbReference type="EMBL" id="KZV88886.1"/>
    </source>
</evidence>
<name>A0A165FF17_EXIGL</name>
<proteinExistence type="predicted"/>
<dbReference type="Gene3D" id="3.40.525.10">
    <property type="entry name" value="CRAL-TRIO lipid binding domain"/>
    <property type="match status" value="1"/>
</dbReference>
<dbReference type="OrthoDB" id="75724at2759"/>
<protein>
    <submittedName>
        <fullName evidence="3">CRAL/TRIO domain-containing protein</fullName>
    </submittedName>
</protein>
<organism evidence="3 4">
    <name type="scientific">Exidia glandulosa HHB12029</name>
    <dbReference type="NCBI Taxonomy" id="1314781"/>
    <lineage>
        <taxon>Eukaryota</taxon>
        <taxon>Fungi</taxon>
        <taxon>Dikarya</taxon>
        <taxon>Basidiomycota</taxon>
        <taxon>Agaricomycotina</taxon>
        <taxon>Agaricomycetes</taxon>
        <taxon>Auriculariales</taxon>
        <taxon>Exidiaceae</taxon>
        <taxon>Exidia</taxon>
    </lineage>
</organism>
<dbReference type="EMBL" id="KV426087">
    <property type="protein sequence ID" value="KZV88886.1"/>
    <property type="molecule type" value="Genomic_DNA"/>
</dbReference>
<dbReference type="InterPro" id="IPR011074">
    <property type="entry name" value="CRAL/TRIO_N_dom"/>
</dbReference>
<evidence type="ECO:0000259" key="2">
    <source>
        <dbReference type="PROSITE" id="PS50191"/>
    </source>
</evidence>
<evidence type="ECO:0000313" key="4">
    <source>
        <dbReference type="Proteomes" id="UP000077266"/>
    </source>
</evidence>
<dbReference type="SUPFAM" id="SSF52087">
    <property type="entry name" value="CRAL/TRIO domain"/>
    <property type="match status" value="1"/>
</dbReference>
<dbReference type="GO" id="GO:0008526">
    <property type="term" value="F:phosphatidylinositol transfer activity"/>
    <property type="evidence" value="ECO:0007669"/>
    <property type="project" value="TreeGrafter"/>
</dbReference>
<reference evidence="3 4" key="1">
    <citation type="journal article" date="2016" name="Mol. Biol. Evol.">
        <title>Comparative Genomics of Early-Diverging Mushroom-Forming Fungi Provides Insights into the Origins of Lignocellulose Decay Capabilities.</title>
        <authorList>
            <person name="Nagy L.G."/>
            <person name="Riley R."/>
            <person name="Tritt A."/>
            <person name="Adam C."/>
            <person name="Daum C."/>
            <person name="Floudas D."/>
            <person name="Sun H."/>
            <person name="Yadav J.S."/>
            <person name="Pangilinan J."/>
            <person name="Larsson K.H."/>
            <person name="Matsuura K."/>
            <person name="Barry K."/>
            <person name="Labutti K."/>
            <person name="Kuo R."/>
            <person name="Ohm R.A."/>
            <person name="Bhattacharya S.S."/>
            <person name="Shirouzu T."/>
            <person name="Yoshinaga Y."/>
            <person name="Martin F.M."/>
            <person name="Grigoriev I.V."/>
            <person name="Hibbett D.S."/>
        </authorList>
    </citation>
    <scope>NUCLEOTIDE SEQUENCE [LARGE SCALE GENOMIC DNA]</scope>
    <source>
        <strain evidence="3 4">HHB12029</strain>
    </source>
</reference>
<dbReference type="Proteomes" id="UP000077266">
    <property type="component" value="Unassembled WGS sequence"/>
</dbReference>
<dbReference type="InterPro" id="IPR001251">
    <property type="entry name" value="CRAL-TRIO_dom"/>
</dbReference>
<gene>
    <name evidence="3" type="ORF">EXIGLDRAFT_722141</name>
</gene>
<feature type="domain" description="CRAL-TRIO" evidence="2">
    <location>
        <begin position="105"/>
        <end position="260"/>
    </location>
</feature>
<dbReference type="PROSITE" id="PS50191">
    <property type="entry name" value="CRAL_TRIO"/>
    <property type="match status" value="1"/>
</dbReference>
<dbReference type="AlphaFoldDB" id="A0A165FF17"/>
<sequence>MTDVVKVPKGPPAPPEGATRPAHLELTGDDASKRDGVLAHFQADGYTLDGTPLSDEEKFWLTDECLQRYLRASKWVEATTKMRLEATLKWRREYGFGTDAMAPDAVEMENETGKQIIFGYDNQRHPALYLLPSRQNTDGPPRQIRATVFMLERVLDLCGPGVESLALLINFADRAKNPSLSTARSVLNILQEHYPERLGAAYIVKVPWMVNLFFKAILPFVDPKTRTKLFFNPDVVKDGLMPSESLLKADGWDGACNFEYDHSVYWPALVQLCAEKHAKEHKAWRDLGGKIGESEWAIKVRASEDVHEHTTASSEVVDDAPAATPPVLDMPNFETPAEAAVPAEGLLAQAEEHA</sequence>
<evidence type="ECO:0000256" key="1">
    <source>
        <dbReference type="SAM" id="MobiDB-lite"/>
    </source>
</evidence>
<dbReference type="InterPro" id="IPR036273">
    <property type="entry name" value="CRAL/TRIO_N_dom_sf"/>
</dbReference>
<dbReference type="STRING" id="1314781.A0A165FF17"/>
<dbReference type="InterPro" id="IPR052578">
    <property type="entry name" value="PI_Transfer_CRAL-TRIO"/>
</dbReference>